<keyword evidence="1" id="KW-1133">Transmembrane helix</keyword>
<dbReference type="EMBL" id="POAF01000002">
    <property type="protein sequence ID" value="RBM02837.1"/>
    <property type="molecule type" value="Genomic_DNA"/>
</dbReference>
<protein>
    <submittedName>
        <fullName evidence="2">Uncharacterized protein</fullName>
    </submittedName>
</protein>
<evidence type="ECO:0000313" key="2">
    <source>
        <dbReference type="EMBL" id="RBM02837.1"/>
    </source>
</evidence>
<feature type="transmembrane region" description="Helical" evidence="1">
    <location>
        <begin position="20"/>
        <end position="40"/>
    </location>
</feature>
<gene>
    <name evidence="2" type="ORF">C1H84_05245</name>
</gene>
<dbReference type="RefSeq" id="WP_047118490.1">
    <property type="nucleotide sequence ID" value="NZ_JBNBOD010000002.1"/>
</dbReference>
<evidence type="ECO:0000313" key="3">
    <source>
        <dbReference type="Proteomes" id="UP000252167"/>
    </source>
</evidence>
<sequence length="85" mass="9280">MYSNGKNTAHSGEGRLAGNLVAFVIFFVVFAAALYSLSFWTFENAWIPSILCFGLTIIAFAVPMHLMGRADKAEDLVASASEFQK</sequence>
<keyword evidence="1" id="KW-0812">Transmembrane</keyword>
<dbReference type="Proteomes" id="UP000252167">
    <property type="component" value="Unassembled WGS sequence"/>
</dbReference>
<evidence type="ECO:0000256" key="1">
    <source>
        <dbReference type="SAM" id="Phobius"/>
    </source>
</evidence>
<reference evidence="2 3" key="1">
    <citation type="submission" date="2018-01" db="EMBL/GenBank/DDBJ databases">
        <title>Glutamicibacter soli strain NHPC-3 Whole genome sequence and assembly.</title>
        <authorList>
            <person name="Choudhury P."/>
            <person name="Gupta D."/>
            <person name="Sengupta K."/>
            <person name="Jawed A."/>
            <person name="Sultana N."/>
            <person name="Saha P."/>
        </authorList>
    </citation>
    <scope>NUCLEOTIDE SEQUENCE [LARGE SCALE GENOMIC DNA]</scope>
    <source>
        <strain evidence="2 3">NHPC-3</strain>
    </source>
</reference>
<name>A0A365YKB7_9MICC</name>
<dbReference type="AlphaFoldDB" id="A0A365YKB7"/>
<keyword evidence="1" id="KW-0472">Membrane</keyword>
<comment type="caution">
    <text evidence="2">The sequence shown here is derived from an EMBL/GenBank/DDBJ whole genome shotgun (WGS) entry which is preliminary data.</text>
</comment>
<keyword evidence="3" id="KW-1185">Reference proteome</keyword>
<proteinExistence type="predicted"/>
<feature type="transmembrane region" description="Helical" evidence="1">
    <location>
        <begin position="46"/>
        <end position="66"/>
    </location>
</feature>
<organism evidence="2 3">
    <name type="scientific">Glutamicibacter soli</name>
    <dbReference type="NCBI Taxonomy" id="453836"/>
    <lineage>
        <taxon>Bacteria</taxon>
        <taxon>Bacillati</taxon>
        <taxon>Actinomycetota</taxon>
        <taxon>Actinomycetes</taxon>
        <taxon>Micrococcales</taxon>
        <taxon>Micrococcaceae</taxon>
        <taxon>Glutamicibacter</taxon>
    </lineage>
</organism>
<accession>A0A365YKB7</accession>